<accession>A0A6A6U5I0</accession>
<feature type="region of interest" description="Disordered" evidence="1">
    <location>
        <begin position="193"/>
        <end position="275"/>
    </location>
</feature>
<proteinExistence type="predicted"/>
<evidence type="ECO:0000256" key="1">
    <source>
        <dbReference type="SAM" id="MobiDB-lite"/>
    </source>
</evidence>
<reference evidence="2" key="1">
    <citation type="journal article" date="2020" name="Stud. Mycol.">
        <title>101 Dothideomycetes genomes: a test case for predicting lifestyles and emergence of pathogens.</title>
        <authorList>
            <person name="Haridas S."/>
            <person name="Albert R."/>
            <person name="Binder M."/>
            <person name="Bloem J."/>
            <person name="Labutti K."/>
            <person name="Salamov A."/>
            <person name="Andreopoulos B."/>
            <person name="Baker S."/>
            <person name="Barry K."/>
            <person name="Bills G."/>
            <person name="Bluhm B."/>
            <person name="Cannon C."/>
            <person name="Castanera R."/>
            <person name="Culley D."/>
            <person name="Daum C."/>
            <person name="Ezra D."/>
            <person name="Gonzalez J."/>
            <person name="Henrissat B."/>
            <person name="Kuo A."/>
            <person name="Liang C."/>
            <person name="Lipzen A."/>
            <person name="Lutzoni F."/>
            <person name="Magnuson J."/>
            <person name="Mondo S."/>
            <person name="Nolan M."/>
            <person name="Ohm R."/>
            <person name="Pangilinan J."/>
            <person name="Park H.-J."/>
            <person name="Ramirez L."/>
            <person name="Alfaro M."/>
            <person name="Sun H."/>
            <person name="Tritt A."/>
            <person name="Yoshinaga Y."/>
            <person name="Zwiers L.-H."/>
            <person name="Turgeon B."/>
            <person name="Goodwin S."/>
            <person name="Spatafora J."/>
            <person name="Crous P."/>
            <person name="Grigoriev I."/>
        </authorList>
    </citation>
    <scope>NUCLEOTIDE SEQUENCE</scope>
    <source>
        <strain evidence="2">CBS 115976</strain>
    </source>
</reference>
<keyword evidence="3" id="KW-1185">Reference proteome</keyword>
<feature type="region of interest" description="Disordered" evidence="1">
    <location>
        <begin position="23"/>
        <end position="93"/>
    </location>
</feature>
<dbReference type="Proteomes" id="UP000799302">
    <property type="component" value="Unassembled WGS sequence"/>
</dbReference>
<dbReference type="AlphaFoldDB" id="A0A6A6U5I0"/>
<gene>
    <name evidence="2" type="ORF">BT63DRAFT_426410</name>
</gene>
<feature type="region of interest" description="Disordered" evidence="1">
    <location>
        <begin position="489"/>
        <end position="511"/>
    </location>
</feature>
<feature type="compositionally biased region" description="Basic and acidic residues" evidence="1">
    <location>
        <begin position="193"/>
        <end position="268"/>
    </location>
</feature>
<protein>
    <submittedName>
        <fullName evidence="2">Uncharacterized protein</fullName>
    </submittedName>
</protein>
<name>A0A6A6U5I0_9PEZI</name>
<organism evidence="2 3">
    <name type="scientific">Microthyrium microscopicum</name>
    <dbReference type="NCBI Taxonomy" id="703497"/>
    <lineage>
        <taxon>Eukaryota</taxon>
        <taxon>Fungi</taxon>
        <taxon>Dikarya</taxon>
        <taxon>Ascomycota</taxon>
        <taxon>Pezizomycotina</taxon>
        <taxon>Dothideomycetes</taxon>
        <taxon>Dothideomycetes incertae sedis</taxon>
        <taxon>Microthyriales</taxon>
        <taxon>Microthyriaceae</taxon>
        <taxon>Microthyrium</taxon>
    </lineage>
</organism>
<sequence length="511" mass="61071">MAGHLRAGYADETDDEWYERGWSRHVAAPAPPRTTMLAPDRYDYGRATHQRSRSTGARPAPNVTVYNSIRNEDEHPTYSGQQGSHRRSGSRYETEELVDAIDGVAREVRRGRSPAPGMPMMAPGMMYPPREQSPYLQMELVRQQERQRGQYELEREREHLENELARERLDARERAETEAQLIRTRAEIRRLKERLQDEELEEKRRDDQDKYKRDIEYERLKDNLRRQSEDARRKEERTLIIMEQERKEREDKERKRRERLEYENKKKEEEEEEKALIQGYQVKQDAKKRAEKEREEAAIAAYHKKQAEEKKKREDLMAQFKREEDERKEKEKKEKEMWRLRIEKEEEDKKKKKKEEEEKVDEAMRKKLAKFGFQNNQVEAILDDKKANALRPGQSPGNPIRPGNQLAIAKPTYIRIHRNHIDVETLRYFGLPYEYDTHDSNYIVILQEIDHHETEILFEHTRKLRKGASSLLIEDRGRKNHPQYAFVRRRSVSRRKSSPKRVSVNLGGLFG</sequence>
<dbReference type="EMBL" id="MU004237">
    <property type="protein sequence ID" value="KAF2667549.1"/>
    <property type="molecule type" value="Genomic_DNA"/>
</dbReference>
<dbReference type="OrthoDB" id="6133115at2759"/>
<evidence type="ECO:0000313" key="3">
    <source>
        <dbReference type="Proteomes" id="UP000799302"/>
    </source>
</evidence>
<evidence type="ECO:0000313" key="2">
    <source>
        <dbReference type="EMBL" id="KAF2667549.1"/>
    </source>
</evidence>
<feature type="compositionally biased region" description="Basic residues" evidence="1">
    <location>
        <begin position="489"/>
        <end position="499"/>
    </location>
</feature>